<dbReference type="PROSITE" id="PS50887">
    <property type="entry name" value="GGDEF"/>
    <property type="match status" value="1"/>
</dbReference>
<organism evidence="6 7">
    <name type="scientific">Kosakonia cowanii JCM 10956 = DSM 18146</name>
    <dbReference type="NCBI Taxonomy" id="1300165"/>
    <lineage>
        <taxon>Bacteria</taxon>
        <taxon>Pseudomonadati</taxon>
        <taxon>Pseudomonadota</taxon>
        <taxon>Gammaproteobacteria</taxon>
        <taxon>Enterobacterales</taxon>
        <taxon>Enterobacteriaceae</taxon>
        <taxon>Kosakonia</taxon>
    </lineage>
</organism>
<evidence type="ECO:0000259" key="5">
    <source>
        <dbReference type="PROSITE" id="PS50887"/>
    </source>
</evidence>
<dbReference type="SUPFAM" id="SSF55781">
    <property type="entry name" value="GAF domain-like"/>
    <property type="match status" value="1"/>
</dbReference>
<dbReference type="EC" id="2.7.7.65" evidence="3"/>
<dbReference type="NCBIfam" id="TIGR00254">
    <property type="entry name" value="GGDEF"/>
    <property type="match status" value="1"/>
</dbReference>
<dbReference type="Pfam" id="PF01590">
    <property type="entry name" value="GAF"/>
    <property type="match status" value="1"/>
</dbReference>
<evidence type="ECO:0000256" key="3">
    <source>
        <dbReference type="ARBA" id="ARBA00012528"/>
    </source>
</evidence>
<keyword evidence="7" id="KW-1185">Reference proteome</keyword>
<dbReference type="SMART" id="SM00267">
    <property type="entry name" value="GGDEF"/>
    <property type="match status" value="1"/>
</dbReference>
<dbReference type="InterPro" id="IPR043128">
    <property type="entry name" value="Rev_trsase/Diguanyl_cyclase"/>
</dbReference>
<name>A0A807LMH8_9ENTR</name>
<protein>
    <recommendedName>
        <fullName evidence="3">diguanylate cyclase</fullName>
        <ecNumber evidence="3">2.7.7.65</ecNumber>
    </recommendedName>
</protein>
<evidence type="ECO:0000256" key="4">
    <source>
        <dbReference type="ARBA" id="ARBA00034247"/>
    </source>
</evidence>
<dbReference type="AlphaFoldDB" id="A0A807LMH8"/>
<dbReference type="Pfam" id="PF00990">
    <property type="entry name" value="GGDEF"/>
    <property type="match status" value="1"/>
</dbReference>
<dbReference type="Gene3D" id="3.30.450.40">
    <property type="match status" value="1"/>
</dbReference>
<evidence type="ECO:0000313" key="6">
    <source>
        <dbReference type="EMBL" id="APZ06442.1"/>
    </source>
</evidence>
<reference evidence="6 7" key="1">
    <citation type="submission" date="2017-01" db="EMBL/GenBank/DDBJ databases">
        <authorList>
            <person name="Cao J.-M."/>
        </authorList>
    </citation>
    <scope>NUCLEOTIDE SEQUENCE [LARGE SCALE GENOMIC DNA]</scope>
    <source>
        <strain evidence="6 7">888-76</strain>
    </source>
</reference>
<dbReference type="GO" id="GO:0052621">
    <property type="term" value="F:diguanylate cyclase activity"/>
    <property type="evidence" value="ECO:0007669"/>
    <property type="project" value="UniProtKB-EC"/>
</dbReference>
<feature type="domain" description="GGDEF" evidence="5">
    <location>
        <begin position="196"/>
        <end position="324"/>
    </location>
</feature>
<dbReference type="InterPro" id="IPR003018">
    <property type="entry name" value="GAF"/>
</dbReference>
<dbReference type="RefSeq" id="WP_054803987.1">
    <property type="nucleotide sequence ID" value="NZ_CP019445.1"/>
</dbReference>
<sequence length="324" mass="36072">MKTPAIPANEAQRLASLHDSGLLEGGVNARLDRLTRLAQRMFNVPAALITLVDEETLHFKSTGGYPADNPTLPRNISFCGHVILSETAMIIEDTHLDERFTDNPLVTGEPHIRFYAGYPLRLPDGALVGSLCVIDKAARGFSGAEVDTLKDFAMIVEDEFAVMSAATTDELTGLFNRRGFDNLAKFAIVGARRRAQPLTLAWIDLDNFKEINDTYGHGEGDEALKAMAEVMTASLREADLRVRYGGDEFAIVFSDTNEEGAWIAMQHLVEQVEAWNQQSGKPWKLGFSWGISEFNHDGNDDLRSWMKEADEKMYAMKSRNNRGR</sequence>
<dbReference type="PANTHER" id="PTHR43102:SF2">
    <property type="entry name" value="GAF DOMAIN-CONTAINING PROTEIN"/>
    <property type="match status" value="1"/>
</dbReference>
<dbReference type="InterPro" id="IPR000160">
    <property type="entry name" value="GGDEF_dom"/>
</dbReference>
<proteinExistence type="predicted"/>
<dbReference type="InterPro" id="IPR029787">
    <property type="entry name" value="Nucleotide_cyclase"/>
</dbReference>
<evidence type="ECO:0000256" key="1">
    <source>
        <dbReference type="ARBA" id="ARBA00001946"/>
    </source>
</evidence>
<dbReference type="Gene3D" id="3.30.70.270">
    <property type="match status" value="1"/>
</dbReference>
<comment type="cofactor">
    <cofactor evidence="1">
        <name>Mg(2+)</name>
        <dbReference type="ChEBI" id="CHEBI:18420"/>
    </cofactor>
</comment>
<dbReference type="Proteomes" id="UP000187148">
    <property type="component" value="Chromosome"/>
</dbReference>
<gene>
    <name evidence="6" type="ORF">BWI95_15975</name>
</gene>
<dbReference type="SMART" id="SM00065">
    <property type="entry name" value="GAF"/>
    <property type="match status" value="1"/>
</dbReference>
<dbReference type="KEGG" id="kco:BWI95_15975"/>
<dbReference type="FunFam" id="3.30.70.270:FF:000001">
    <property type="entry name" value="Diguanylate cyclase domain protein"/>
    <property type="match status" value="1"/>
</dbReference>
<accession>A0A807LMH8</accession>
<dbReference type="SUPFAM" id="SSF55073">
    <property type="entry name" value="Nucleotide cyclase"/>
    <property type="match status" value="1"/>
</dbReference>
<evidence type="ECO:0000256" key="2">
    <source>
        <dbReference type="ARBA" id="ARBA00004665"/>
    </source>
</evidence>
<dbReference type="PANTHER" id="PTHR43102">
    <property type="entry name" value="SLR1143 PROTEIN"/>
    <property type="match status" value="1"/>
</dbReference>
<comment type="pathway">
    <text evidence="2">Purine metabolism; 3',5'-cyclic di-GMP biosynthesis.</text>
</comment>
<dbReference type="InterPro" id="IPR029016">
    <property type="entry name" value="GAF-like_dom_sf"/>
</dbReference>
<evidence type="ECO:0000313" key="7">
    <source>
        <dbReference type="Proteomes" id="UP000187148"/>
    </source>
</evidence>
<comment type="catalytic activity">
    <reaction evidence="4">
        <text>2 GTP = 3',3'-c-di-GMP + 2 diphosphate</text>
        <dbReference type="Rhea" id="RHEA:24898"/>
        <dbReference type="ChEBI" id="CHEBI:33019"/>
        <dbReference type="ChEBI" id="CHEBI:37565"/>
        <dbReference type="ChEBI" id="CHEBI:58805"/>
        <dbReference type="EC" id="2.7.7.65"/>
    </reaction>
</comment>
<dbReference type="CDD" id="cd01949">
    <property type="entry name" value="GGDEF"/>
    <property type="match status" value="1"/>
</dbReference>
<dbReference type="EMBL" id="CP019445">
    <property type="protein sequence ID" value="APZ06442.1"/>
    <property type="molecule type" value="Genomic_DNA"/>
</dbReference>